<dbReference type="AlphaFoldDB" id="N9FAT9"/>
<name>N9FAT9_9GAMM</name>
<keyword evidence="2 4" id="KW-0238">DNA-binding</keyword>
<proteinExistence type="predicted"/>
<feature type="domain" description="HTH tetR-type" evidence="5">
    <location>
        <begin position="43"/>
        <end position="103"/>
    </location>
</feature>
<keyword evidence="3" id="KW-0804">Transcription</keyword>
<dbReference type="PRINTS" id="PR00455">
    <property type="entry name" value="HTHTETR"/>
</dbReference>
<keyword evidence="1" id="KW-0805">Transcription regulation</keyword>
<dbReference type="SUPFAM" id="SSF46689">
    <property type="entry name" value="Homeodomain-like"/>
    <property type="match status" value="1"/>
</dbReference>
<feature type="DNA-binding region" description="H-T-H motif" evidence="4">
    <location>
        <begin position="66"/>
        <end position="85"/>
    </location>
</feature>
<evidence type="ECO:0000259" key="5">
    <source>
        <dbReference type="PROSITE" id="PS50977"/>
    </source>
</evidence>
<evidence type="ECO:0000313" key="6">
    <source>
        <dbReference type="EMBL" id="ENW04410.1"/>
    </source>
</evidence>
<evidence type="ECO:0000313" key="7">
    <source>
        <dbReference type="Proteomes" id="UP000018417"/>
    </source>
</evidence>
<organism evidence="6 7">
    <name type="scientific">Acinetobacter beijerinckii ANC 3835</name>
    <dbReference type="NCBI Taxonomy" id="1217649"/>
    <lineage>
        <taxon>Bacteria</taxon>
        <taxon>Pseudomonadati</taxon>
        <taxon>Pseudomonadota</taxon>
        <taxon>Gammaproteobacteria</taxon>
        <taxon>Moraxellales</taxon>
        <taxon>Moraxellaceae</taxon>
        <taxon>Acinetobacter</taxon>
    </lineage>
</organism>
<evidence type="ECO:0000256" key="1">
    <source>
        <dbReference type="ARBA" id="ARBA00023015"/>
    </source>
</evidence>
<dbReference type="PANTHER" id="PTHR30055">
    <property type="entry name" value="HTH-TYPE TRANSCRIPTIONAL REGULATOR RUTR"/>
    <property type="match status" value="1"/>
</dbReference>
<dbReference type="PANTHER" id="PTHR30055:SF234">
    <property type="entry name" value="HTH-TYPE TRANSCRIPTIONAL REGULATOR BETI"/>
    <property type="match status" value="1"/>
</dbReference>
<dbReference type="InterPro" id="IPR001647">
    <property type="entry name" value="HTH_TetR"/>
</dbReference>
<dbReference type="GO" id="GO:0000976">
    <property type="term" value="F:transcription cis-regulatory region binding"/>
    <property type="evidence" value="ECO:0007669"/>
    <property type="project" value="TreeGrafter"/>
</dbReference>
<dbReference type="HOGENOM" id="CLU_069356_13_1_6"/>
<dbReference type="GO" id="GO:0003700">
    <property type="term" value="F:DNA-binding transcription factor activity"/>
    <property type="evidence" value="ECO:0007669"/>
    <property type="project" value="TreeGrafter"/>
</dbReference>
<protein>
    <recommendedName>
        <fullName evidence="5">HTH tetR-type domain-containing protein</fullName>
    </recommendedName>
</protein>
<reference evidence="6 7" key="1">
    <citation type="submission" date="2013-02" db="EMBL/GenBank/DDBJ databases">
        <title>The Genome Sequence of Acinetobacter beijerinckii ANC 3835.</title>
        <authorList>
            <consortium name="The Broad Institute Genome Sequencing Platform"/>
            <consortium name="The Broad Institute Genome Sequencing Center for Infectious Disease"/>
            <person name="Cerqueira G."/>
            <person name="Feldgarden M."/>
            <person name="Courvalin P."/>
            <person name="Perichon B."/>
            <person name="Grillot-Courvalin C."/>
            <person name="Clermont D."/>
            <person name="Rocha E."/>
            <person name="Yoon E.-J."/>
            <person name="Nemec A."/>
            <person name="Walker B."/>
            <person name="Young S.K."/>
            <person name="Zeng Q."/>
            <person name="Gargeya S."/>
            <person name="Fitzgerald M."/>
            <person name="Haas B."/>
            <person name="Abouelleil A."/>
            <person name="Alvarado L."/>
            <person name="Arachchi H.M."/>
            <person name="Berlin A.M."/>
            <person name="Chapman S.B."/>
            <person name="Dewar J."/>
            <person name="Goldberg J."/>
            <person name="Griggs A."/>
            <person name="Gujja S."/>
            <person name="Hansen M."/>
            <person name="Howarth C."/>
            <person name="Imamovic A."/>
            <person name="Larimer J."/>
            <person name="McCowan C."/>
            <person name="Murphy C."/>
            <person name="Neiman D."/>
            <person name="Pearson M."/>
            <person name="Priest M."/>
            <person name="Roberts A."/>
            <person name="Saif S."/>
            <person name="Shea T."/>
            <person name="Sisk P."/>
            <person name="Sykes S."/>
            <person name="Wortman J."/>
            <person name="Nusbaum C."/>
            <person name="Birren B."/>
        </authorList>
    </citation>
    <scope>NUCLEOTIDE SEQUENCE [LARGE SCALE GENOMIC DNA]</scope>
    <source>
        <strain evidence="6 7">ANC 3835</strain>
    </source>
</reference>
<dbReference type="EMBL" id="APQK01000013">
    <property type="protein sequence ID" value="ENW04410.1"/>
    <property type="molecule type" value="Genomic_DNA"/>
</dbReference>
<dbReference type="InterPro" id="IPR050109">
    <property type="entry name" value="HTH-type_TetR-like_transc_reg"/>
</dbReference>
<accession>N9FAT9</accession>
<evidence type="ECO:0000256" key="3">
    <source>
        <dbReference type="ARBA" id="ARBA00023163"/>
    </source>
</evidence>
<evidence type="ECO:0000256" key="4">
    <source>
        <dbReference type="PROSITE-ProRule" id="PRU00335"/>
    </source>
</evidence>
<dbReference type="PATRIC" id="fig|1217649.3.peg.2390"/>
<dbReference type="PROSITE" id="PS50977">
    <property type="entry name" value="HTH_TETR_2"/>
    <property type="match status" value="1"/>
</dbReference>
<sequence>MLALGSLKVLRRSSVEKLSGAYDTQAAGLPRGRTSLLTEETRDKQRRRLVKAAISAFAEKGFTATTITDIVKRARVSKQAFYEIFENKEDCFLAADDLGRKALYEQVLTGIQVESLHDDHWIRSSVRAYLQLCVSEQEFTKAWAIEFPNAGRRCLEQHNIFFAELGKTLKSIHNVIKIKQPEQWVAVPDLFYDAAIGGAYGIIFRYICKNRFDELLDLEDDLVHFIQFSIGFKK</sequence>
<dbReference type="Pfam" id="PF00440">
    <property type="entry name" value="TetR_N"/>
    <property type="match status" value="1"/>
</dbReference>
<dbReference type="Proteomes" id="UP000018417">
    <property type="component" value="Unassembled WGS sequence"/>
</dbReference>
<comment type="caution">
    <text evidence="6">The sequence shown here is derived from an EMBL/GenBank/DDBJ whole genome shotgun (WGS) entry which is preliminary data.</text>
</comment>
<dbReference type="Gene3D" id="1.10.357.10">
    <property type="entry name" value="Tetracycline Repressor, domain 2"/>
    <property type="match status" value="1"/>
</dbReference>
<evidence type="ECO:0000256" key="2">
    <source>
        <dbReference type="ARBA" id="ARBA00023125"/>
    </source>
</evidence>
<dbReference type="InterPro" id="IPR009057">
    <property type="entry name" value="Homeodomain-like_sf"/>
</dbReference>
<gene>
    <name evidence="6" type="ORF">F934_02458</name>
</gene>